<dbReference type="GO" id="GO:0019843">
    <property type="term" value="F:rRNA binding"/>
    <property type="evidence" value="ECO:0007669"/>
    <property type="project" value="UniProtKB-UniRule"/>
</dbReference>
<dbReference type="GO" id="GO:1990904">
    <property type="term" value="C:ribonucleoprotein complex"/>
    <property type="evidence" value="ECO:0007669"/>
    <property type="project" value="UniProtKB-KW"/>
</dbReference>
<evidence type="ECO:0000256" key="7">
    <source>
        <dbReference type="RuleBase" id="RU000562"/>
    </source>
</evidence>
<evidence type="ECO:0000256" key="4">
    <source>
        <dbReference type="ARBA" id="ARBA00022980"/>
    </source>
</evidence>
<evidence type="ECO:0000256" key="6">
    <source>
        <dbReference type="HAMAP-Rule" id="MF_01363"/>
    </source>
</evidence>
<dbReference type="InterPro" id="IPR028909">
    <property type="entry name" value="bL21-like"/>
</dbReference>
<keyword evidence="5 6" id="KW-0687">Ribonucleoprotein</keyword>
<comment type="subunit">
    <text evidence="6">Part of the 50S ribosomal subunit. Contacts protein L20.</text>
</comment>
<evidence type="ECO:0000313" key="9">
    <source>
        <dbReference type="Proteomes" id="UP000058636"/>
    </source>
</evidence>
<evidence type="ECO:0000256" key="5">
    <source>
        <dbReference type="ARBA" id="ARBA00023274"/>
    </source>
</evidence>
<keyword evidence="4 6" id="KW-0689">Ribosomal protein</keyword>
<name>A0A101EQ54_9THEM</name>
<dbReference type="GO" id="GO:0006412">
    <property type="term" value="P:translation"/>
    <property type="evidence" value="ECO:0007669"/>
    <property type="project" value="UniProtKB-UniRule"/>
</dbReference>
<dbReference type="GO" id="GO:0005737">
    <property type="term" value="C:cytoplasm"/>
    <property type="evidence" value="ECO:0007669"/>
    <property type="project" value="UniProtKB-ARBA"/>
</dbReference>
<dbReference type="NCBIfam" id="TIGR00061">
    <property type="entry name" value="L21"/>
    <property type="match status" value="1"/>
</dbReference>
<dbReference type="AlphaFoldDB" id="A0A101EQ54"/>
<evidence type="ECO:0000256" key="1">
    <source>
        <dbReference type="ARBA" id="ARBA00008563"/>
    </source>
</evidence>
<organism evidence="8 9">
    <name type="scientific">Thermotoga petrophila</name>
    <dbReference type="NCBI Taxonomy" id="93929"/>
    <lineage>
        <taxon>Bacteria</taxon>
        <taxon>Thermotogati</taxon>
        <taxon>Thermotogota</taxon>
        <taxon>Thermotogae</taxon>
        <taxon>Thermotogales</taxon>
        <taxon>Thermotogaceae</taxon>
        <taxon>Thermotoga</taxon>
    </lineage>
</organism>
<comment type="function">
    <text evidence="6 7">This protein binds to 23S rRNA in the presence of protein L20.</text>
</comment>
<dbReference type="PATRIC" id="fig|93930.3.peg.73"/>
<keyword evidence="3 6" id="KW-0694">RNA-binding</keyword>
<comment type="caution">
    <text evidence="8">The sequence shown here is derived from an EMBL/GenBank/DDBJ whole genome shotgun (WGS) entry which is preliminary data.</text>
</comment>
<dbReference type="SUPFAM" id="SSF141091">
    <property type="entry name" value="L21p-like"/>
    <property type="match status" value="1"/>
</dbReference>
<sequence length="105" mass="12238">MLYAIVETAGRQYRVEEGKILYTERQKDYSPGDEIVFDRVVFVRKDGEVLVGKPYVEGAKVVGKVLEHAKARKVKTVKYRPRKNSKVEKGHRQWYTAIKIEKIEL</sequence>
<dbReference type="InterPro" id="IPR001787">
    <property type="entry name" value="Ribosomal_bL21"/>
</dbReference>
<accession>A0A101EQ54</accession>
<reference evidence="8 9" key="1">
    <citation type="journal article" date="2015" name="MBio">
        <title>Genome-Resolved Metagenomic Analysis Reveals Roles for Candidate Phyla and Other Microbial Community Members in Biogeochemical Transformations in Oil Reservoirs.</title>
        <authorList>
            <person name="Hu P."/>
            <person name="Tom L."/>
            <person name="Singh A."/>
            <person name="Thomas B.C."/>
            <person name="Baker B.J."/>
            <person name="Piceno Y.M."/>
            <person name="Andersen G.L."/>
            <person name="Banfield J.F."/>
        </authorList>
    </citation>
    <scope>NUCLEOTIDE SEQUENCE [LARGE SCALE GENOMIC DNA]</scope>
    <source>
        <strain evidence="8">46_26</strain>
    </source>
</reference>
<dbReference type="HAMAP" id="MF_01363">
    <property type="entry name" value="Ribosomal_bL21"/>
    <property type="match status" value="1"/>
</dbReference>
<dbReference type="GO" id="GO:0005840">
    <property type="term" value="C:ribosome"/>
    <property type="evidence" value="ECO:0007669"/>
    <property type="project" value="UniProtKB-KW"/>
</dbReference>
<dbReference type="EMBL" id="LGFG01000086">
    <property type="protein sequence ID" value="KUK22833.1"/>
    <property type="molecule type" value="Genomic_DNA"/>
</dbReference>
<dbReference type="PANTHER" id="PTHR21349">
    <property type="entry name" value="50S RIBOSOMAL PROTEIN L21"/>
    <property type="match status" value="1"/>
</dbReference>
<dbReference type="InterPro" id="IPR036164">
    <property type="entry name" value="bL21-like_sf"/>
</dbReference>
<dbReference type="Pfam" id="PF00829">
    <property type="entry name" value="Ribosomal_L21p"/>
    <property type="match status" value="1"/>
</dbReference>
<evidence type="ECO:0000256" key="3">
    <source>
        <dbReference type="ARBA" id="ARBA00022884"/>
    </source>
</evidence>
<proteinExistence type="inferred from homology"/>
<dbReference type="Proteomes" id="UP000058636">
    <property type="component" value="Unassembled WGS sequence"/>
</dbReference>
<dbReference type="InterPro" id="IPR018258">
    <property type="entry name" value="Ribosomal_bL21_CS"/>
</dbReference>
<evidence type="ECO:0000256" key="2">
    <source>
        <dbReference type="ARBA" id="ARBA00022730"/>
    </source>
</evidence>
<gene>
    <name evidence="6" type="primary">rplU</name>
    <name evidence="8" type="ORF">XD57_1063</name>
</gene>
<dbReference type="PROSITE" id="PS01169">
    <property type="entry name" value="RIBOSOMAL_L21"/>
    <property type="match status" value="1"/>
</dbReference>
<protein>
    <recommendedName>
        <fullName evidence="6">Large ribosomal subunit protein bL21</fullName>
    </recommendedName>
</protein>
<comment type="similarity">
    <text evidence="1 6 7">Belongs to the bacterial ribosomal protein bL21 family.</text>
</comment>
<keyword evidence="2 6" id="KW-0699">rRNA-binding</keyword>
<dbReference type="PANTHER" id="PTHR21349:SF0">
    <property type="entry name" value="LARGE RIBOSOMAL SUBUNIT PROTEIN BL21M"/>
    <property type="match status" value="1"/>
</dbReference>
<dbReference type="GO" id="GO:0003735">
    <property type="term" value="F:structural constituent of ribosome"/>
    <property type="evidence" value="ECO:0007669"/>
    <property type="project" value="InterPro"/>
</dbReference>
<evidence type="ECO:0000313" key="8">
    <source>
        <dbReference type="EMBL" id="KUK22833.1"/>
    </source>
</evidence>